<sequence>MRKLLYILPVILILGFAACENYVDITPTGKKTVDSTDTYYELIALPNRAYHPAAFALLSDNVWSKESNIIGNEFISWDGINMTFNEAANRKELSDNNLYENCYTYILRSNIVISLVDASLGDKDVKELAKAEAKIMRAWDHFILINTFAKAYNPETAATDGGVAIIDKYDLEATPTKSTVAQVYDFIIKDIEEALPYLQEEPVNVYHPSKAFGYALAARVYLFHRDWKKAKEAAEESLKLNNTLIDYIDLGAKGGPTKVTTYAKGGNPEVLNYAYMGGPTEVLAFCYGMLSPEMVQLFGQNDERLNQFFKTSDNSIYYFDEGSGAALWNTSITYSKFQPMSVGMRTAEVYLILAEAKARLKDIPGAVQTLNQLREKRIKRAEAVLPEPATERAMVQAVIDERRKELISGFSRFWDLKRYNTEADYAKTITRTFPLVSTDVEKKTYTLKPDSRLYIIPFPLAAREKNPNLTMNTNE</sequence>
<feature type="domain" description="RagB/SusD" evidence="6">
    <location>
        <begin position="342"/>
        <end position="472"/>
    </location>
</feature>
<keyword evidence="3" id="KW-0732">Signal</keyword>
<dbReference type="GO" id="GO:0009279">
    <property type="term" value="C:cell outer membrane"/>
    <property type="evidence" value="ECO:0007669"/>
    <property type="project" value="UniProtKB-SubCell"/>
</dbReference>
<dbReference type="Gene3D" id="1.25.40.390">
    <property type="match status" value="1"/>
</dbReference>
<reference evidence="8" key="1">
    <citation type="submission" date="2022-10" db="EMBL/GenBank/DDBJ databases">
        <title>Human gut microbiome strain richness.</title>
        <authorList>
            <person name="Chen-Liaw A."/>
        </authorList>
    </citation>
    <scope>NUCLEOTIDE SEQUENCE</scope>
    <source>
        <strain evidence="8">BSD2780120875st1_E1_BSD2780120875_150330</strain>
    </source>
</reference>
<dbReference type="RefSeq" id="WP_009040545.1">
    <property type="nucleotide sequence ID" value="NZ_CAAKNR010000119.1"/>
</dbReference>
<dbReference type="PROSITE" id="PS51257">
    <property type="entry name" value="PROKAR_LIPOPROTEIN"/>
    <property type="match status" value="1"/>
</dbReference>
<dbReference type="InterPro" id="IPR011990">
    <property type="entry name" value="TPR-like_helical_dom_sf"/>
</dbReference>
<comment type="similarity">
    <text evidence="2">Belongs to the SusD family.</text>
</comment>
<keyword evidence="4" id="KW-0472">Membrane</keyword>
<gene>
    <name evidence="8" type="ORF">PO382_02285</name>
</gene>
<feature type="domain" description="SusD-like N-terminal" evidence="7">
    <location>
        <begin position="81"/>
        <end position="222"/>
    </location>
</feature>
<name>A0A139LCV1_BACOV</name>
<keyword evidence="5" id="KW-0998">Cell outer membrane</keyword>
<dbReference type="EMBL" id="JAQNZF010000002">
    <property type="protein sequence ID" value="MDC2741050.1"/>
    <property type="molecule type" value="Genomic_DNA"/>
</dbReference>
<evidence type="ECO:0000313" key="8">
    <source>
        <dbReference type="EMBL" id="MDC2741050.1"/>
    </source>
</evidence>
<evidence type="ECO:0000256" key="1">
    <source>
        <dbReference type="ARBA" id="ARBA00004442"/>
    </source>
</evidence>
<dbReference type="Pfam" id="PF14322">
    <property type="entry name" value="SusD-like_3"/>
    <property type="match status" value="1"/>
</dbReference>
<evidence type="ECO:0000256" key="2">
    <source>
        <dbReference type="ARBA" id="ARBA00006275"/>
    </source>
</evidence>
<comment type="caution">
    <text evidence="8">The sequence shown here is derived from an EMBL/GenBank/DDBJ whole genome shotgun (WGS) entry which is preliminary data.</text>
</comment>
<dbReference type="Pfam" id="PF07980">
    <property type="entry name" value="SusD_RagB"/>
    <property type="match status" value="1"/>
</dbReference>
<dbReference type="InterPro" id="IPR012944">
    <property type="entry name" value="SusD_RagB_dom"/>
</dbReference>
<dbReference type="Proteomes" id="UP001219389">
    <property type="component" value="Unassembled WGS sequence"/>
</dbReference>
<evidence type="ECO:0000259" key="7">
    <source>
        <dbReference type="Pfam" id="PF14322"/>
    </source>
</evidence>
<comment type="subcellular location">
    <subcellularLocation>
        <location evidence="1">Cell outer membrane</location>
    </subcellularLocation>
</comment>
<organism evidence="8 9">
    <name type="scientific">Bacteroides ovatus</name>
    <dbReference type="NCBI Taxonomy" id="28116"/>
    <lineage>
        <taxon>Bacteria</taxon>
        <taxon>Pseudomonadati</taxon>
        <taxon>Bacteroidota</taxon>
        <taxon>Bacteroidia</taxon>
        <taxon>Bacteroidales</taxon>
        <taxon>Bacteroidaceae</taxon>
        <taxon>Bacteroides</taxon>
    </lineage>
</organism>
<evidence type="ECO:0000256" key="3">
    <source>
        <dbReference type="ARBA" id="ARBA00022729"/>
    </source>
</evidence>
<protein>
    <submittedName>
        <fullName evidence="8">RagB/SusD family nutrient uptake outer membrane protein</fullName>
    </submittedName>
</protein>
<dbReference type="SUPFAM" id="SSF48452">
    <property type="entry name" value="TPR-like"/>
    <property type="match status" value="1"/>
</dbReference>
<evidence type="ECO:0000256" key="4">
    <source>
        <dbReference type="ARBA" id="ARBA00023136"/>
    </source>
</evidence>
<evidence type="ECO:0000259" key="6">
    <source>
        <dbReference type="Pfam" id="PF07980"/>
    </source>
</evidence>
<accession>A0A139LCV1</accession>
<evidence type="ECO:0000313" key="9">
    <source>
        <dbReference type="Proteomes" id="UP001219389"/>
    </source>
</evidence>
<dbReference type="AlphaFoldDB" id="A0A139LCV1"/>
<evidence type="ECO:0000256" key="5">
    <source>
        <dbReference type="ARBA" id="ARBA00023237"/>
    </source>
</evidence>
<dbReference type="InterPro" id="IPR033985">
    <property type="entry name" value="SusD-like_N"/>
</dbReference>
<proteinExistence type="inferred from homology"/>